<reference evidence="9" key="1">
    <citation type="submission" date="2021-01" db="EMBL/GenBank/DDBJ databases">
        <authorList>
            <person name="Corre E."/>
            <person name="Pelletier E."/>
            <person name="Niang G."/>
            <person name="Scheremetjew M."/>
            <person name="Finn R."/>
            <person name="Kale V."/>
            <person name="Holt S."/>
            <person name="Cochrane G."/>
            <person name="Meng A."/>
            <person name="Brown T."/>
            <person name="Cohen L."/>
        </authorList>
    </citation>
    <scope>NUCLEOTIDE SEQUENCE</scope>
    <source>
        <strain evidence="9">GSO104</strain>
    </source>
</reference>
<dbReference type="GO" id="GO:0008270">
    <property type="term" value="F:zinc ion binding"/>
    <property type="evidence" value="ECO:0007669"/>
    <property type="project" value="UniProtKB-KW"/>
</dbReference>
<dbReference type="PRINTS" id="PR00405">
    <property type="entry name" value="REVINTRACTNG"/>
</dbReference>
<dbReference type="AlphaFoldDB" id="A0A6S8ZBW8"/>
<evidence type="ECO:0000256" key="4">
    <source>
        <dbReference type="ARBA" id="ARBA00022833"/>
    </source>
</evidence>
<dbReference type="Gene3D" id="1.10.220.150">
    <property type="entry name" value="Arf GTPase activating protein"/>
    <property type="match status" value="1"/>
</dbReference>
<evidence type="ECO:0000256" key="5">
    <source>
        <dbReference type="PROSITE-ProRule" id="PRU00288"/>
    </source>
</evidence>
<evidence type="ECO:0000256" key="1">
    <source>
        <dbReference type="ARBA" id="ARBA00022468"/>
    </source>
</evidence>
<accession>A0A6S8ZBW8</accession>
<feature type="domain" description="Arf-GAP" evidence="8">
    <location>
        <begin position="34"/>
        <end position="154"/>
    </location>
</feature>
<keyword evidence="2" id="KW-0479">Metal-binding</keyword>
<evidence type="ECO:0000259" key="8">
    <source>
        <dbReference type="PROSITE" id="PS50115"/>
    </source>
</evidence>
<dbReference type="PROSITE" id="PS50115">
    <property type="entry name" value="ARFGAP"/>
    <property type="match status" value="1"/>
</dbReference>
<feature type="region of interest" description="Disordered" evidence="7">
    <location>
        <begin position="358"/>
        <end position="401"/>
    </location>
</feature>
<feature type="coiled-coil region" evidence="6">
    <location>
        <begin position="309"/>
        <end position="339"/>
    </location>
</feature>
<proteinExistence type="predicted"/>
<feature type="region of interest" description="Disordered" evidence="7">
    <location>
        <begin position="150"/>
        <end position="172"/>
    </location>
</feature>
<evidence type="ECO:0000256" key="3">
    <source>
        <dbReference type="ARBA" id="ARBA00022771"/>
    </source>
</evidence>
<evidence type="ECO:0000256" key="7">
    <source>
        <dbReference type="SAM" id="MobiDB-lite"/>
    </source>
</evidence>
<dbReference type="CDD" id="cd08831">
    <property type="entry name" value="ArfGap_ArfGap2_3_like"/>
    <property type="match status" value="1"/>
</dbReference>
<feature type="region of interest" description="Disordered" evidence="7">
    <location>
        <begin position="253"/>
        <end position="275"/>
    </location>
</feature>
<dbReference type="GO" id="GO:0048205">
    <property type="term" value="P:COPI coating of Golgi vesicle"/>
    <property type="evidence" value="ECO:0007669"/>
    <property type="project" value="TreeGrafter"/>
</dbReference>
<dbReference type="EMBL" id="HBNS01004415">
    <property type="protein sequence ID" value="CAE4585198.1"/>
    <property type="molecule type" value="Transcribed_RNA"/>
</dbReference>
<keyword evidence="6" id="KW-0175">Coiled coil</keyword>
<gene>
    <name evidence="9" type="ORF">DBRI00130_LOCUS3575</name>
</gene>
<keyword evidence="1" id="KW-0343">GTPase activation</keyword>
<sequence>MSKTYAPSSGNIKDDGTVTAAGKGGVCIPTTDKNTQFRKLKAIRENTTCFDCPNTRPTWASVTHGVFLCLDCSATHRSMGVHLTFVRSVDLDEWTQRQIDAMRIGGNGNARTYFRKHGFTDLYGGKTEKKYTSKAAQSYRAELSKLVESEAAKRGEGTESSLNGASVDGDSKLLENLDTSMKKEQEEEAKMKLAVARSSGPSLVVQPKAKLASSMPGAAKLNVTPPTSGNFSGLSNTGTRLGGGGPKLILRKPSSSTSVGSNLLKKKPSSVGQGKLRVSKLTMRLPTNSNGNSSTGGAENNDDVGFEDVAETQRLVAEAEQEAKQLASDEEMARKLQTELNTGGEEIPASFGTLAVSAAPVPAPTPTPKVPVVQSAQPPRSGMEENMAKLKAMNSDFFAQM</sequence>
<dbReference type="SMART" id="SM00105">
    <property type="entry name" value="ArfGap"/>
    <property type="match status" value="1"/>
</dbReference>
<evidence type="ECO:0000313" key="9">
    <source>
        <dbReference type="EMBL" id="CAE4585198.1"/>
    </source>
</evidence>
<dbReference type="Pfam" id="PF01412">
    <property type="entry name" value="ArfGap"/>
    <property type="match status" value="1"/>
</dbReference>
<dbReference type="PANTHER" id="PTHR45686">
    <property type="entry name" value="ADP-RIBOSYLATION FACTOR GTPASE ACTIVATING PROTEIN 3, ISOFORM H-RELATED"/>
    <property type="match status" value="1"/>
</dbReference>
<dbReference type="InterPro" id="IPR001164">
    <property type="entry name" value="ArfGAP_dom"/>
</dbReference>
<dbReference type="InterPro" id="IPR038508">
    <property type="entry name" value="ArfGAP_dom_sf"/>
</dbReference>
<keyword evidence="4" id="KW-0862">Zinc</keyword>
<dbReference type="PANTHER" id="PTHR45686:SF4">
    <property type="entry name" value="ADP-RIBOSYLATION FACTOR GTPASE ACTIVATING PROTEIN 3, ISOFORM H"/>
    <property type="match status" value="1"/>
</dbReference>
<protein>
    <recommendedName>
        <fullName evidence="8">Arf-GAP domain-containing protein</fullName>
    </recommendedName>
</protein>
<evidence type="ECO:0000256" key="2">
    <source>
        <dbReference type="ARBA" id="ARBA00022723"/>
    </source>
</evidence>
<dbReference type="GO" id="GO:0005096">
    <property type="term" value="F:GTPase activator activity"/>
    <property type="evidence" value="ECO:0007669"/>
    <property type="project" value="UniProtKB-KW"/>
</dbReference>
<name>A0A6S8ZBW8_9STRA</name>
<dbReference type="SUPFAM" id="SSF57863">
    <property type="entry name" value="ArfGap/RecO-like zinc finger"/>
    <property type="match status" value="1"/>
</dbReference>
<keyword evidence="3 5" id="KW-0863">Zinc-finger</keyword>
<dbReference type="InterPro" id="IPR037278">
    <property type="entry name" value="ARFGAP/RecO"/>
</dbReference>
<dbReference type="GO" id="GO:0000139">
    <property type="term" value="C:Golgi membrane"/>
    <property type="evidence" value="ECO:0007669"/>
    <property type="project" value="GOC"/>
</dbReference>
<evidence type="ECO:0000256" key="6">
    <source>
        <dbReference type="SAM" id="Coils"/>
    </source>
</evidence>
<organism evidence="9">
    <name type="scientific">Ditylum brightwellii</name>
    <dbReference type="NCBI Taxonomy" id="49249"/>
    <lineage>
        <taxon>Eukaryota</taxon>
        <taxon>Sar</taxon>
        <taxon>Stramenopiles</taxon>
        <taxon>Ochrophyta</taxon>
        <taxon>Bacillariophyta</taxon>
        <taxon>Mediophyceae</taxon>
        <taxon>Lithodesmiophycidae</taxon>
        <taxon>Lithodesmiales</taxon>
        <taxon>Lithodesmiaceae</taxon>
        <taxon>Ditylum</taxon>
    </lineage>
</organism>